<dbReference type="SUPFAM" id="SSF49899">
    <property type="entry name" value="Concanavalin A-like lectins/glucanases"/>
    <property type="match status" value="1"/>
</dbReference>
<dbReference type="AlphaFoldDB" id="A0A0L8LDS4"/>
<evidence type="ECO:0000313" key="7">
    <source>
        <dbReference type="Proteomes" id="UP000037023"/>
    </source>
</evidence>
<keyword evidence="1 4" id="KW-0732">Signal</keyword>
<feature type="region of interest" description="Disordered" evidence="3">
    <location>
        <begin position="240"/>
        <end position="274"/>
    </location>
</feature>
<reference evidence="6 7" key="1">
    <citation type="submission" date="2015-06" db="EMBL/GenBank/DDBJ databases">
        <authorList>
            <person name="Hoefler B.C."/>
            <person name="Straight P.D."/>
        </authorList>
    </citation>
    <scope>NUCLEOTIDE SEQUENCE [LARGE SCALE GENOMIC DNA]</scope>
    <source>
        <strain evidence="6 7">NRRL 3427</strain>
    </source>
</reference>
<dbReference type="PANTHER" id="PTHR46943">
    <property type="entry name" value="PENTRAXIN-RELATED PROTEIN PTX3"/>
    <property type="match status" value="1"/>
</dbReference>
<organism evidence="6 7">
    <name type="scientific">Streptomyces viridochromogenes</name>
    <dbReference type="NCBI Taxonomy" id="1938"/>
    <lineage>
        <taxon>Bacteria</taxon>
        <taxon>Bacillati</taxon>
        <taxon>Actinomycetota</taxon>
        <taxon>Actinomycetes</taxon>
        <taxon>Kitasatosporales</taxon>
        <taxon>Streptomycetaceae</taxon>
        <taxon>Streptomyces</taxon>
    </lineage>
</organism>
<dbReference type="RefSeq" id="WP_033203165.1">
    <property type="nucleotide sequence ID" value="NZ_LGUP01000014.1"/>
</dbReference>
<dbReference type="Gene3D" id="2.60.120.200">
    <property type="match status" value="1"/>
</dbReference>
<evidence type="ECO:0000313" key="6">
    <source>
        <dbReference type="EMBL" id="KOG36156.1"/>
    </source>
</evidence>
<dbReference type="PANTHER" id="PTHR46943:SF1">
    <property type="entry name" value="PENTRAXIN-RELATED PROTEIN PTX3"/>
    <property type="match status" value="1"/>
</dbReference>
<dbReference type="Proteomes" id="UP000037023">
    <property type="component" value="Unassembled WGS sequence"/>
</dbReference>
<dbReference type="EMBL" id="LGUP01000014">
    <property type="protein sequence ID" value="KOG36156.1"/>
    <property type="molecule type" value="Genomic_DNA"/>
</dbReference>
<keyword evidence="2" id="KW-1015">Disulfide bond</keyword>
<feature type="signal peptide" evidence="4">
    <location>
        <begin position="1"/>
        <end position="29"/>
    </location>
</feature>
<feature type="domain" description="LamG-like jellyroll fold" evidence="5">
    <location>
        <begin position="797"/>
        <end position="949"/>
    </location>
</feature>
<evidence type="ECO:0000256" key="3">
    <source>
        <dbReference type="SAM" id="MobiDB-lite"/>
    </source>
</evidence>
<gene>
    <name evidence="6" type="ORF">ADK34_03010</name>
</gene>
<feature type="compositionally biased region" description="Basic and acidic residues" evidence="3">
    <location>
        <begin position="49"/>
        <end position="64"/>
    </location>
</feature>
<evidence type="ECO:0000256" key="1">
    <source>
        <dbReference type="ARBA" id="ARBA00022729"/>
    </source>
</evidence>
<accession>A0A0L8LDS4</accession>
<feature type="region of interest" description="Disordered" evidence="3">
    <location>
        <begin position="45"/>
        <end position="64"/>
    </location>
</feature>
<dbReference type="InterPro" id="IPR013320">
    <property type="entry name" value="ConA-like_dom_sf"/>
</dbReference>
<evidence type="ECO:0000259" key="5">
    <source>
        <dbReference type="SMART" id="SM00560"/>
    </source>
</evidence>
<dbReference type="InterPro" id="IPR006558">
    <property type="entry name" value="LamG-like"/>
</dbReference>
<sequence>MTAQFKGGRWLGVLLGSALLMGMAAPVGAAEEPEPSISGLNAVTQEAVEEAKETGRPVEDMSQRGVAERVFAEPEGGFTAELSAAPRWVPQEDGTWKDLDTTLEVKPDGSVGPRAALIDVEFSGGGTDPLVEVADAGRSAALKWPERLPAPVLVGDVAEYRSVIPGVDLRMKATPEGFQQVLVVRTEEAAADPALAGIRLEQSNDGLEIGENADGGLLVSDDTTGEVLFSGAAPLMWDSGSEEAARTAPAGDPKDALQEDPAVAPMPGDDHAEVGMTVDGDTVTLTPDPELLAAADASSLPLYIDPPLSVEKPTAPGKRSFYTWANSGSPSTEYADFDDDKGVGRCTSAGCGSAYVGRMYFEFNLDGWENRKIYDATFSVYETFSYSCSPSWVNLHRVDETDLSTGTNWGNKPADGDLMGDRHVAYGNEDFGCENGTVNFNDNPEETNENLTSTVRSKAAAGASVAFSLRAADEDAASGWKRFKGDTGTLRIYYNTLPAKPVGEKTTSPTTACVTGSGRPWLNQNDTTPVLTVSASDADPHNIRVLFRAWDMLPNATDVQVYGDLVTGYEPDGSFEKAIPSGHLKHGHTYNWHAQASDGIDSGAWSDWCEFSVDTEDPDKPAVDLPPLADIKAGQSMPFTLKANGNRDSVYGNDVQYYLWGLNDSTPSAKVDPATLGADGTASVAIPKFGLHTLYFQSVDRAGNASTVEKVTFQAGRACSDPSAESCTVGSYRFDETAGTVAADSSGVGTEDKSPLTVSGGTWVAGADTAVATDKAVRFDGVATDYATGPSRVDTSKSFTVSAWAKVTDVTVNRAVVSQSGAVGNGFAIYWSTTNGWTLSRHRLDSGTDSARAYAGLAQSTPYVGQWVHLAGVFDPTRNSITLYVNGDEVASDQVIPSTDGGTTWDPTKSWNATAGFQVGRGKWAGAYADPFKGDIDDVRTYPTVLERSDIGRLASQR</sequence>
<evidence type="ECO:0000256" key="2">
    <source>
        <dbReference type="ARBA" id="ARBA00023157"/>
    </source>
</evidence>
<name>A0A0L8LDS4_STRVR</name>
<feature type="chain" id="PRO_5005585989" description="LamG-like jellyroll fold domain-containing protein" evidence="4">
    <location>
        <begin position="30"/>
        <end position="958"/>
    </location>
</feature>
<proteinExistence type="predicted"/>
<dbReference type="PATRIC" id="fig|1938.6.peg.658"/>
<evidence type="ECO:0000256" key="4">
    <source>
        <dbReference type="SAM" id="SignalP"/>
    </source>
</evidence>
<dbReference type="GO" id="GO:0006955">
    <property type="term" value="P:immune response"/>
    <property type="evidence" value="ECO:0007669"/>
    <property type="project" value="InterPro"/>
</dbReference>
<dbReference type="NCBIfam" id="NF033679">
    <property type="entry name" value="DNRLRE_dom"/>
    <property type="match status" value="1"/>
</dbReference>
<dbReference type="SMART" id="SM00560">
    <property type="entry name" value="LamGL"/>
    <property type="match status" value="1"/>
</dbReference>
<dbReference type="OrthoDB" id="176279at2"/>
<protein>
    <recommendedName>
        <fullName evidence="5">LamG-like jellyroll fold domain-containing protein</fullName>
    </recommendedName>
</protein>
<dbReference type="Pfam" id="PF13385">
    <property type="entry name" value="Laminin_G_3"/>
    <property type="match status" value="1"/>
</dbReference>
<comment type="caution">
    <text evidence="6">The sequence shown here is derived from an EMBL/GenBank/DDBJ whole genome shotgun (WGS) entry which is preliminary data.</text>
</comment>
<dbReference type="InterPro" id="IPR042837">
    <property type="entry name" value="PTX3"/>
</dbReference>